<dbReference type="Proteomes" id="UP000465301">
    <property type="component" value="Unassembled WGS sequence"/>
</dbReference>
<gene>
    <name evidence="3" type="primary">lppM</name>
    <name evidence="3" type="ORF">MTIM_14280</name>
</gene>
<evidence type="ECO:0000256" key="1">
    <source>
        <dbReference type="SAM" id="Phobius"/>
    </source>
</evidence>
<reference evidence="3 4" key="1">
    <citation type="journal article" date="2019" name="Emerg. Microbes Infect.">
        <title>Comprehensive subspecies identification of 175 nontuberculous mycobacteria species based on 7547 genomic profiles.</title>
        <authorList>
            <person name="Matsumoto Y."/>
            <person name="Kinjo T."/>
            <person name="Motooka D."/>
            <person name="Nabeya D."/>
            <person name="Jung N."/>
            <person name="Uechi K."/>
            <person name="Horii T."/>
            <person name="Iida T."/>
            <person name="Fujita J."/>
            <person name="Nakamura S."/>
        </authorList>
    </citation>
    <scope>NUCLEOTIDE SEQUENCE [LARGE SCALE GENOMIC DNA]</scope>
    <source>
        <strain evidence="3 4">JCM 30726</strain>
    </source>
</reference>
<dbReference type="InterPro" id="IPR053807">
    <property type="entry name" value="LppM"/>
</dbReference>
<evidence type="ECO:0000313" key="3">
    <source>
        <dbReference type="EMBL" id="GFG95549.1"/>
    </source>
</evidence>
<evidence type="ECO:0000313" key="4">
    <source>
        <dbReference type="Proteomes" id="UP000465301"/>
    </source>
</evidence>
<comment type="caution">
    <text evidence="3">The sequence shown here is derived from an EMBL/GenBank/DDBJ whole genome shotgun (WGS) entry which is preliminary data.</text>
</comment>
<feature type="transmembrane region" description="Helical" evidence="1">
    <location>
        <begin position="44"/>
        <end position="61"/>
    </location>
</feature>
<evidence type="ECO:0000259" key="2">
    <source>
        <dbReference type="Pfam" id="PF21946"/>
    </source>
</evidence>
<accession>A0A7I9Z3M1</accession>
<protein>
    <submittedName>
        <fullName evidence="3">Protein LppM</fullName>
    </submittedName>
</protein>
<keyword evidence="4" id="KW-1185">Reference proteome</keyword>
<dbReference type="Pfam" id="PF21946">
    <property type="entry name" value="LppM"/>
    <property type="match status" value="1"/>
</dbReference>
<feature type="domain" description="LppM" evidence="2">
    <location>
        <begin position="62"/>
        <end position="214"/>
    </location>
</feature>
<keyword evidence="1" id="KW-0472">Membrane</keyword>
<name>A0A7I9Z3M1_9MYCO</name>
<keyword evidence="1" id="KW-0812">Transmembrane</keyword>
<keyword evidence="1" id="KW-1133">Transmembrane helix</keyword>
<dbReference type="AlphaFoldDB" id="A0A7I9Z3M1"/>
<dbReference type="EMBL" id="BLLA01000001">
    <property type="protein sequence ID" value="GFG95549.1"/>
    <property type="molecule type" value="Genomic_DNA"/>
</dbReference>
<proteinExistence type="predicted"/>
<organism evidence="3 4">
    <name type="scientific">Mycobacterium timonense</name>
    <dbReference type="NCBI Taxonomy" id="701043"/>
    <lineage>
        <taxon>Bacteria</taxon>
        <taxon>Bacillati</taxon>
        <taxon>Actinomycetota</taxon>
        <taxon>Actinomycetes</taxon>
        <taxon>Mycobacteriales</taxon>
        <taxon>Mycobacteriaceae</taxon>
        <taxon>Mycobacterium</taxon>
        <taxon>Mycobacterium avium complex (MAC)</taxon>
    </lineage>
</organism>
<sequence>MTARNRAPALGVALIQVAHRIWHDDLVRASSPRLEALRVRRRRLVVIAMLLLLVPLASGCLRVRASLTVSPDDLVSGEIVAAAKPKTPKDTGPQLDSNNLPFSQKVAVSNYDSDGYVGSQAVFSDLTFAELPQLANMNPDASGVNLSLRRNGNLVLLEGRADLTSLTDSEADVELTVAFPGVVTSTNGDRVEPDVVSWKLKPGVVSTMTAQARYTDPNTRSFTGAVVWLGIASFAAAGVVGLLAWVGRDRSPRLTAPRDQPPPT</sequence>
<feature type="transmembrane region" description="Helical" evidence="1">
    <location>
        <begin position="222"/>
        <end position="246"/>
    </location>
</feature>